<evidence type="ECO:0000313" key="4">
    <source>
        <dbReference type="Proteomes" id="UP000190037"/>
    </source>
</evidence>
<gene>
    <name evidence="3" type="ORF">B4N89_44735</name>
</gene>
<feature type="region of interest" description="Disordered" evidence="1">
    <location>
        <begin position="174"/>
        <end position="202"/>
    </location>
</feature>
<comment type="caution">
    <text evidence="3">The sequence shown here is derived from an EMBL/GenBank/DDBJ whole genome shotgun (WGS) entry which is preliminary data.</text>
</comment>
<evidence type="ECO:0000256" key="2">
    <source>
        <dbReference type="SAM" id="Phobius"/>
    </source>
</evidence>
<keyword evidence="2" id="KW-0812">Transmembrane</keyword>
<keyword evidence="4" id="KW-1185">Reference proteome</keyword>
<dbReference type="AlphaFoldDB" id="A0A1T3NJ24"/>
<sequence length="202" mass="21786">MDGSEAAILGAAIGAIAGLGGGWLIVLGQGHHLREQQRADRERRRDELRRDAYLACIDASQHLSTALWKLTGQLSRGAGTPTQWQAALDEAHDTWARFSATSAAVTVAGPRAVADAADTLHDALAAMHHAGTTWHSEALRAGHGRLDACNTRFKEKATAKDHPDHAFRTAARQVLDTDGHDDTSRPPQRLGHLGRRTHQTPV</sequence>
<accession>A0A1T3NJ24</accession>
<dbReference type="EMBL" id="MWQN01000005">
    <property type="protein sequence ID" value="OPC76601.1"/>
    <property type="molecule type" value="Genomic_DNA"/>
</dbReference>
<evidence type="ECO:0000256" key="1">
    <source>
        <dbReference type="SAM" id="MobiDB-lite"/>
    </source>
</evidence>
<keyword evidence="2" id="KW-1133">Transmembrane helix</keyword>
<name>A0A1T3NJ24_9ACTN</name>
<proteinExistence type="predicted"/>
<organism evidence="3 4">
    <name type="scientific">Embleya scabrispora</name>
    <dbReference type="NCBI Taxonomy" id="159449"/>
    <lineage>
        <taxon>Bacteria</taxon>
        <taxon>Bacillati</taxon>
        <taxon>Actinomycetota</taxon>
        <taxon>Actinomycetes</taxon>
        <taxon>Kitasatosporales</taxon>
        <taxon>Streptomycetaceae</taxon>
        <taxon>Embleya</taxon>
    </lineage>
</organism>
<feature type="compositionally biased region" description="Basic and acidic residues" evidence="1">
    <location>
        <begin position="175"/>
        <end position="184"/>
    </location>
</feature>
<feature type="compositionally biased region" description="Basic residues" evidence="1">
    <location>
        <begin position="192"/>
        <end position="202"/>
    </location>
</feature>
<reference evidence="3 4" key="1">
    <citation type="submission" date="2017-03" db="EMBL/GenBank/DDBJ databases">
        <title>Draft genome sequence of Streptomyces scabrisporus NF3, endophyte isolated from Amphipterygium adstringens.</title>
        <authorList>
            <person name="Vazquez M."/>
            <person name="Ceapa C.D."/>
            <person name="Rodriguez Luna D."/>
            <person name="Sanchez Esquivel S."/>
        </authorList>
    </citation>
    <scope>NUCLEOTIDE SEQUENCE [LARGE SCALE GENOMIC DNA]</scope>
    <source>
        <strain evidence="3 4">NF3</strain>
    </source>
</reference>
<dbReference type="RefSeq" id="WP_078982439.1">
    <property type="nucleotide sequence ID" value="NZ_MWQN01000005.1"/>
</dbReference>
<evidence type="ECO:0000313" key="3">
    <source>
        <dbReference type="EMBL" id="OPC76601.1"/>
    </source>
</evidence>
<feature type="transmembrane region" description="Helical" evidence="2">
    <location>
        <begin position="6"/>
        <end position="28"/>
    </location>
</feature>
<keyword evidence="2" id="KW-0472">Membrane</keyword>
<dbReference type="Proteomes" id="UP000190037">
    <property type="component" value="Unassembled WGS sequence"/>
</dbReference>
<protein>
    <submittedName>
        <fullName evidence="3">Uncharacterized protein</fullName>
    </submittedName>
</protein>
<dbReference type="OrthoDB" id="4257390at2"/>